<sequence length="125" mass="12634">MNAWELFALVAAGAVGAGARYTVDAIVMRGRDDVFPAGILLVNIIGSLLFGVVTGLGAVLAPAWGGIVGVGLLGGFTTFSAVSLDSVLLAQRGRREWAVVNLAATFVLAVLAAVVGMVVGGLIPR</sequence>
<comment type="caution">
    <text evidence="11">The sequence shown here is derived from an EMBL/GenBank/DDBJ whole genome shotgun (WGS) entry which is preliminary data.</text>
</comment>
<evidence type="ECO:0000256" key="4">
    <source>
        <dbReference type="ARBA" id="ARBA00022989"/>
    </source>
</evidence>
<evidence type="ECO:0000256" key="6">
    <source>
        <dbReference type="ARBA" id="ARBA00023303"/>
    </source>
</evidence>
<keyword evidence="10" id="KW-0813">Transport</keyword>
<feature type="transmembrane region" description="Helical" evidence="10">
    <location>
        <begin position="102"/>
        <end position="123"/>
    </location>
</feature>
<feature type="binding site" evidence="10">
    <location>
        <position position="77"/>
    </location>
    <ligand>
        <name>Na(+)</name>
        <dbReference type="ChEBI" id="CHEBI:29101"/>
        <note>structural</note>
    </ligand>
</feature>
<evidence type="ECO:0000313" key="11">
    <source>
        <dbReference type="EMBL" id="MBD7958314.1"/>
    </source>
</evidence>
<dbReference type="Pfam" id="PF02537">
    <property type="entry name" value="CRCB"/>
    <property type="match status" value="1"/>
</dbReference>
<keyword evidence="10" id="KW-0915">Sodium</keyword>
<reference evidence="11 12" key="1">
    <citation type="submission" date="2020-08" db="EMBL/GenBank/DDBJ databases">
        <title>A Genomic Blueprint of the Chicken Gut Microbiome.</title>
        <authorList>
            <person name="Gilroy R."/>
            <person name="Ravi A."/>
            <person name="Getino M."/>
            <person name="Pursley I."/>
            <person name="Horton D.L."/>
            <person name="Alikhan N.-F."/>
            <person name="Baker D."/>
            <person name="Gharbi K."/>
            <person name="Hall N."/>
            <person name="Watson M."/>
            <person name="Adriaenssens E.M."/>
            <person name="Foster-Nyarko E."/>
            <person name="Jarju S."/>
            <person name="Secka A."/>
            <person name="Antonio M."/>
            <person name="Oren A."/>
            <person name="Chaudhuri R."/>
            <person name="La Ragione R.M."/>
            <person name="Hildebrand F."/>
            <person name="Pallen M.J."/>
        </authorList>
    </citation>
    <scope>NUCLEOTIDE SEQUENCE [LARGE SCALE GENOMIC DNA]</scope>
    <source>
        <strain evidence="11 12">Sa4CUA7</strain>
    </source>
</reference>
<dbReference type="HAMAP" id="MF_00454">
    <property type="entry name" value="FluC"/>
    <property type="match status" value="1"/>
</dbReference>
<keyword evidence="12" id="KW-1185">Reference proteome</keyword>
<feature type="binding site" evidence="10">
    <location>
        <position position="74"/>
    </location>
    <ligand>
        <name>Na(+)</name>
        <dbReference type="ChEBI" id="CHEBI:29101"/>
        <note>structural</note>
    </ligand>
</feature>
<dbReference type="Proteomes" id="UP000648352">
    <property type="component" value="Unassembled WGS sequence"/>
</dbReference>
<feature type="transmembrane region" description="Helical" evidence="10">
    <location>
        <begin position="35"/>
        <end position="61"/>
    </location>
</feature>
<evidence type="ECO:0000256" key="1">
    <source>
        <dbReference type="ARBA" id="ARBA00004651"/>
    </source>
</evidence>
<comment type="similarity">
    <text evidence="7 10">Belongs to the fluoride channel Fluc/FEX (TC 1.A.43) family.</text>
</comment>
<keyword evidence="10" id="KW-0479">Metal-binding</keyword>
<evidence type="ECO:0000256" key="2">
    <source>
        <dbReference type="ARBA" id="ARBA00022475"/>
    </source>
</evidence>
<dbReference type="RefSeq" id="WP_191719516.1">
    <property type="nucleotide sequence ID" value="NZ_JACSQP010000007.1"/>
</dbReference>
<keyword evidence="4 10" id="KW-1133">Transmembrane helix</keyword>
<dbReference type="InterPro" id="IPR003691">
    <property type="entry name" value="FluC"/>
</dbReference>
<keyword evidence="3 10" id="KW-0812">Transmembrane</keyword>
<protein>
    <recommendedName>
        <fullName evidence="10">Fluoride-specific ion channel FluC</fullName>
    </recommendedName>
</protein>
<evidence type="ECO:0000313" key="12">
    <source>
        <dbReference type="Proteomes" id="UP000648352"/>
    </source>
</evidence>
<dbReference type="EMBL" id="JACSQP010000007">
    <property type="protein sequence ID" value="MBD7958314.1"/>
    <property type="molecule type" value="Genomic_DNA"/>
</dbReference>
<gene>
    <name evidence="10" type="primary">fluC</name>
    <name evidence="10" type="synonym">crcB</name>
    <name evidence="11" type="ORF">H9651_11735</name>
</gene>
<keyword evidence="6 10" id="KW-0407">Ion channel</keyword>
<evidence type="ECO:0000256" key="9">
    <source>
        <dbReference type="ARBA" id="ARBA00049940"/>
    </source>
</evidence>
<comment type="activity regulation">
    <text evidence="10">Na(+) is not transported, but it plays an essential structural role and its presence is essential for fluoride channel function.</text>
</comment>
<organism evidence="11 12">
    <name type="scientific">Microbacterium pullorum</name>
    <dbReference type="NCBI Taxonomy" id="2762236"/>
    <lineage>
        <taxon>Bacteria</taxon>
        <taxon>Bacillati</taxon>
        <taxon>Actinomycetota</taxon>
        <taxon>Actinomycetes</taxon>
        <taxon>Micrococcales</taxon>
        <taxon>Microbacteriaceae</taxon>
        <taxon>Microbacterium</taxon>
    </lineage>
</organism>
<evidence type="ECO:0000256" key="10">
    <source>
        <dbReference type="HAMAP-Rule" id="MF_00454"/>
    </source>
</evidence>
<keyword evidence="5 10" id="KW-0472">Membrane</keyword>
<accession>A0ABR8S4A5</accession>
<keyword evidence="2 10" id="KW-1003">Cell membrane</keyword>
<evidence type="ECO:0000256" key="3">
    <source>
        <dbReference type="ARBA" id="ARBA00022692"/>
    </source>
</evidence>
<feature type="transmembrane region" description="Helical" evidence="10">
    <location>
        <begin position="67"/>
        <end position="90"/>
    </location>
</feature>
<comment type="subcellular location">
    <subcellularLocation>
        <location evidence="1 10">Cell membrane</location>
        <topology evidence="1 10">Multi-pass membrane protein</topology>
    </subcellularLocation>
</comment>
<proteinExistence type="inferred from homology"/>
<evidence type="ECO:0000256" key="8">
    <source>
        <dbReference type="ARBA" id="ARBA00035585"/>
    </source>
</evidence>
<evidence type="ECO:0000256" key="5">
    <source>
        <dbReference type="ARBA" id="ARBA00023136"/>
    </source>
</evidence>
<feature type="transmembrane region" description="Helical" evidence="10">
    <location>
        <begin position="6"/>
        <end position="23"/>
    </location>
</feature>
<evidence type="ECO:0000256" key="7">
    <source>
        <dbReference type="ARBA" id="ARBA00035120"/>
    </source>
</evidence>
<name>A0ABR8S4A5_9MICO</name>
<keyword evidence="10" id="KW-0406">Ion transport</keyword>
<comment type="catalytic activity">
    <reaction evidence="8">
        <text>fluoride(in) = fluoride(out)</text>
        <dbReference type="Rhea" id="RHEA:76159"/>
        <dbReference type="ChEBI" id="CHEBI:17051"/>
    </reaction>
    <physiologicalReaction direction="left-to-right" evidence="8">
        <dbReference type="Rhea" id="RHEA:76160"/>
    </physiologicalReaction>
</comment>
<comment type="function">
    <text evidence="9 10">Fluoride-specific ion channel. Important for reducing fluoride concentration in the cell, thus reducing its toxicity.</text>
</comment>